<keyword evidence="4" id="KW-0964">Secreted</keyword>
<evidence type="ECO:0000256" key="4">
    <source>
        <dbReference type="ARBA" id="ARBA00022525"/>
    </source>
</evidence>
<dbReference type="GO" id="GO:0005615">
    <property type="term" value="C:extracellular space"/>
    <property type="evidence" value="ECO:0007669"/>
    <property type="project" value="UniProtKB-KW"/>
</dbReference>
<dbReference type="CDD" id="cd00273">
    <property type="entry name" value="Chemokine_CXC"/>
    <property type="match status" value="1"/>
</dbReference>
<dbReference type="EMBL" id="BT075428">
    <property type="protein sequence ID" value="ACO09852.1"/>
    <property type="molecule type" value="mRNA"/>
</dbReference>
<name>C1BLE9_OSMMO</name>
<dbReference type="PANTHER" id="PTHR12015:SF195">
    <property type="entry name" value="CHEMOKINE INTERLEUKIN-8-LIKE DOMAIN-CONTAINING PROTEIN"/>
    <property type="match status" value="1"/>
</dbReference>
<dbReference type="Gene3D" id="2.40.50.40">
    <property type="match status" value="1"/>
</dbReference>
<evidence type="ECO:0000256" key="2">
    <source>
        <dbReference type="ARBA" id="ARBA00010665"/>
    </source>
</evidence>
<keyword evidence="3" id="KW-0202">Cytokine</keyword>
<feature type="domain" description="Chemokine interleukin-8-like" evidence="7">
    <location>
        <begin position="28"/>
        <end position="89"/>
    </location>
</feature>
<dbReference type="SUPFAM" id="SSF54117">
    <property type="entry name" value="Interleukin 8-like chemokines"/>
    <property type="match status" value="1"/>
</dbReference>
<evidence type="ECO:0000313" key="8">
    <source>
        <dbReference type="EMBL" id="ACO09852.1"/>
    </source>
</evidence>
<dbReference type="InterPro" id="IPR001811">
    <property type="entry name" value="Chemokine_IL8-like_dom"/>
</dbReference>
<evidence type="ECO:0000256" key="3">
    <source>
        <dbReference type="ARBA" id="ARBA00022514"/>
    </source>
</evidence>
<protein>
    <submittedName>
        <fullName evidence="8">Interleukin-8</fullName>
    </submittedName>
</protein>
<sequence>MKTCLLLALVAISFTLGNGMPPIGRDYNQHCHCVKLETRVIPPDSLRSVEIRPSGPHCQNIEVIAGLARGEKICLDPDTHWVKRLTRFVVEKQAKRRW</sequence>
<reference evidence="8" key="1">
    <citation type="submission" date="2009-03" db="EMBL/GenBank/DDBJ databases">
        <title>Osmerus mordax full-length cDNAs.</title>
        <authorList>
            <person name="von Schalburg K."/>
            <person name="Leong J."/>
            <person name="Cooper G."/>
            <person name="Davidson W.S."/>
            <person name="Koop B.F."/>
        </authorList>
    </citation>
    <scope>NUCLEOTIDE SEQUENCE</scope>
    <source>
        <tissue evidence="8">Brain</tissue>
    </source>
</reference>
<dbReference type="InterPro" id="IPR039809">
    <property type="entry name" value="Chemokine_b/g/d"/>
</dbReference>
<comment type="function">
    <text evidence="5">Ligand for cxcr3.2. Chemotactic for macrophages.</text>
</comment>
<evidence type="ECO:0000256" key="1">
    <source>
        <dbReference type="ARBA" id="ARBA00004613"/>
    </source>
</evidence>
<dbReference type="SMART" id="SM00199">
    <property type="entry name" value="SCY"/>
    <property type="match status" value="1"/>
</dbReference>
<comment type="similarity">
    <text evidence="2">Belongs to the intercrine alpha (chemokine CxC) family.</text>
</comment>
<dbReference type="Pfam" id="PF00048">
    <property type="entry name" value="IL8"/>
    <property type="match status" value="1"/>
</dbReference>
<feature type="chain" id="PRO_5041294427" evidence="6">
    <location>
        <begin position="20"/>
        <end position="98"/>
    </location>
</feature>
<feature type="signal peptide" evidence="6">
    <location>
        <begin position="1"/>
        <end position="19"/>
    </location>
</feature>
<keyword evidence="6" id="KW-0732">Signal</keyword>
<dbReference type="PRINTS" id="PR00437">
    <property type="entry name" value="SMALLCYTKCXC"/>
</dbReference>
<evidence type="ECO:0000256" key="5">
    <source>
        <dbReference type="ARBA" id="ARBA00054901"/>
    </source>
</evidence>
<accession>C1BLE9</accession>
<gene>
    <name evidence="8" type="primary">IL8</name>
</gene>
<comment type="subcellular location">
    <subcellularLocation>
        <location evidence="1">Secreted</location>
    </subcellularLocation>
</comment>
<dbReference type="GO" id="GO:0008009">
    <property type="term" value="F:chemokine activity"/>
    <property type="evidence" value="ECO:0007669"/>
    <property type="project" value="InterPro"/>
</dbReference>
<evidence type="ECO:0000256" key="6">
    <source>
        <dbReference type="SAM" id="SignalP"/>
    </source>
</evidence>
<dbReference type="InterPro" id="IPR001089">
    <property type="entry name" value="Chemokine_CXC"/>
</dbReference>
<dbReference type="GO" id="GO:0006955">
    <property type="term" value="P:immune response"/>
    <property type="evidence" value="ECO:0007669"/>
    <property type="project" value="InterPro"/>
</dbReference>
<organism evidence="8">
    <name type="scientific">Osmerus mordax</name>
    <name type="common">Rainbow smelt</name>
    <name type="synonym">Atherina mordax</name>
    <dbReference type="NCBI Taxonomy" id="8014"/>
    <lineage>
        <taxon>Eukaryota</taxon>
        <taxon>Metazoa</taxon>
        <taxon>Chordata</taxon>
        <taxon>Craniata</taxon>
        <taxon>Vertebrata</taxon>
        <taxon>Euteleostomi</taxon>
        <taxon>Actinopterygii</taxon>
        <taxon>Neopterygii</taxon>
        <taxon>Teleostei</taxon>
        <taxon>Stomiati</taxon>
        <taxon>Osmeriformes</taxon>
        <taxon>Osmeridae</taxon>
        <taxon>Osmerus</taxon>
    </lineage>
</organism>
<dbReference type="InterPro" id="IPR036048">
    <property type="entry name" value="Interleukin_8-like_sf"/>
</dbReference>
<dbReference type="InterPro" id="IPR033899">
    <property type="entry name" value="CXC_Chemokine_domain"/>
</dbReference>
<dbReference type="PRINTS" id="PR00436">
    <property type="entry name" value="INTERLEUKIN8"/>
</dbReference>
<dbReference type="PANTHER" id="PTHR12015">
    <property type="entry name" value="SMALL INDUCIBLE CYTOKINE A"/>
    <property type="match status" value="1"/>
</dbReference>
<evidence type="ECO:0000259" key="7">
    <source>
        <dbReference type="SMART" id="SM00199"/>
    </source>
</evidence>
<dbReference type="AlphaFoldDB" id="C1BLE9"/>
<proteinExistence type="evidence at transcript level"/>
<dbReference type="GO" id="GO:0042056">
    <property type="term" value="F:chemoattractant activity"/>
    <property type="evidence" value="ECO:0007669"/>
    <property type="project" value="UniProtKB-ARBA"/>
</dbReference>
<dbReference type="FunFam" id="2.40.50.40:FF:000004">
    <property type="entry name" value="C-X-C motif chemokine"/>
    <property type="match status" value="1"/>
</dbReference>
<dbReference type="GO" id="GO:0006952">
    <property type="term" value="P:defense response"/>
    <property type="evidence" value="ECO:0007669"/>
    <property type="project" value="InterPro"/>
</dbReference>